<comment type="caution">
    <text evidence="2">The sequence shown here is derived from an EMBL/GenBank/DDBJ whole genome shotgun (WGS) entry which is preliminary data.</text>
</comment>
<gene>
    <name evidence="2" type="ORF">GJ744_000618</name>
</gene>
<accession>A0A8H7ADP5</accession>
<keyword evidence="3" id="KW-1185">Reference proteome</keyword>
<dbReference type="Proteomes" id="UP000606974">
    <property type="component" value="Unassembled WGS sequence"/>
</dbReference>
<name>A0A8H7ADP5_9EURO</name>
<dbReference type="EMBL" id="JAACFV010000105">
    <property type="protein sequence ID" value="KAF7505609.1"/>
    <property type="molecule type" value="Genomic_DNA"/>
</dbReference>
<organism evidence="2 3">
    <name type="scientific">Endocarpon pusillum</name>
    <dbReference type="NCBI Taxonomy" id="364733"/>
    <lineage>
        <taxon>Eukaryota</taxon>
        <taxon>Fungi</taxon>
        <taxon>Dikarya</taxon>
        <taxon>Ascomycota</taxon>
        <taxon>Pezizomycotina</taxon>
        <taxon>Eurotiomycetes</taxon>
        <taxon>Chaetothyriomycetidae</taxon>
        <taxon>Verrucariales</taxon>
        <taxon>Verrucariaceae</taxon>
        <taxon>Endocarpon</taxon>
    </lineage>
</organism>
<evidence type="ECO:0000256" key="1">
    <source>
        <dbReference type="SAM" id="MobiDB-lite"/>
    </source>
</evidence>
<reference evidence="2" key="1">
    <citation type="submission" date="2020-02" db="EMBL/GenBank/DDBJ databases">
        <authorList>
            <person name="Palmer J.M."/>
        </authorList>
    </citation>
    <scope>NUCLEOTIDE SEQUENCE</scope>
    <source>
        <strain evidence="2">EPUS1.4</strain>
        <tissue evidence="2">Thallus</tissue>
    </source>
</reference>
<dbReference type="AlphaFoldDB" id="A0A8H7ADP5"/>
<evidence type="ECO:0000313" key="3">
    <source>
        <dbReference type="Proteomes" id="UP000606974"/>
    </source>
</evidence>
<evidence type="ECO:0000313" key="2">
    <source>
        <dbReference type="EMBL" id="KAF7505609.1"/>
    </source>
</evidence>
<protein>
    <submittedName>
        <fullName evidence="2">Uncharacterized protein</fullName>
    </submittedName>
</protein>
<sequence>MQRVLERQQASKQVSLKHSYPWRKKRGRERKKRCMRKKGRGGERQDGRVYTRLTGLILIMLEAGGRQAISFHCFCSASTIEDMRVRQL</sequence>
<feature type="region of interest" description="Disordered" evidence="1">
    <location>
        <begin position="1"/>
        <end position="46"/>
    </location>
</feature>
<feature type="compositionally biased region" description="Basic residues" evidence="1">
    <location>
        <begin position="20"/>
        <end position="39"/>
    </location>
</feature>
<proteinExistence type="predicted"/>